<feature type="chain" id="PRO_5008090544" description="DUF1513 domain-containing protein" evidence="1">
    <location>
        <begin position="26"/>
        <end position="367"/>
    </location>
</feature>
<evidence type="ECO:0000313" key="3">
    <source>
        <dbReference type="Proteomes" id="UP000078503"/>
    </source>
</evidence>
<dbReference type="RefSeq" id="WP_068330214.1">
    <property type="nucleotide sequence ID" value="NZ_LVHF01000012.1"/>
</dbReference>
<dbReference type="PROSITE" id="PS51257">
    <property type="entry name" value="PROKAR_LIPOPROTEIN"/>
    <property type="match status" value="1"/>
</dbReference>
<dbReference type="OrthoDB" id="5624218at2"/>
<keyword evidence="1" id="KW-0732">Signal</keyword>
<dbReference type="SUPFAM" id="SSF50969">
    <property type="entry name" value="YVTN repeat-like/Quinoprotein amine dehydrogenase"/>
    <property type="match status" value="1"/>
</dbReference>
<proteinExistence type="predicted"/>
<gene>
    <name evidence="2" type="ORF">A3K86_04725</name>
</gene>
<sequence>MVTNSTRRRLLKAALASGCCLSLNAVLGCQAVSSSRTSSQQAAIVGCSRTLAGGYAVVVADQQGQPLYQVDLPARGHGVAVQKQGDLAVAFARRPGHFMQLFNYRTGESAPLLSASNDRYFYGHGAFSSDGQWLYTTEGERGTSQGIIGVYRVEANKLTKVKEYTNFGIGPHEVVLVDDNTLAVGVGGVHTQGRTPLNLATMQPALVYLDANNGAILEQAVLPDKKLSIRHLSVTESGDVVCGQQYRGEPEHGAPLVAIHKRGQPLKSLIADDEEWLRFNHYIASISSLDGYLLATSPRGNCYGIWRESDIKLIEIQPLIDASGVGVINNQWLVGSGSGTVLSVSQGGHKSTSKSPVLWDNHWSVLA</sequence>
<feature type="signal peptide" evidence="1">
    <location>
        <begin position="1"/>
        <end position="25"/>
    </location>
</feature>
<organism evidence="2 3">
    <name type="scientific">Photobacterium jeanii</name>
    <dbReference type="NCBI Taxonomy" id="858640"/>
    <lineage>
        <taxon>Bacteria</taxon>
        <taxon>Pseudomonadati</taxon>
        <taxon>Pseudomonadota</taxon>
        <taxon>Gammaproteobacteria</taxon>
        <taxon>Vibrionales</taxon>
        <taxon>Vibrionaceae</taxon>
        <taxon>Photobacterium</taxon>
    </lineage>
</organism>
<dbReference type="AlphaFoldDB" id="A0A178KNL4"/>
<dbReference type="STRING" id="858640.A3K86_04725"/>
<reference evidence="2 3" key="1">
    <citation type="submission" date="2016-03" db="EMBL/GenBank/DDBJ databases">
        <title>Photobacterium proteolyticum sp. nov. a protease producing bacterium isolated from ocean sediments of Laizhou Bay.</title>
        <authorList>
            <person name="Li Y."/>
        </authorList>
    </citation>
    <scope>NUCLEOTIDE SEQUENCE [LARGE SCALE GENOMIC DNA]</scope>
    <source>
        <strain evidence="2 3">R-40508</strain>
    </source>
</reference>
<keyword evidence="3" id="KW-1185">Reference proteome</keyword>
<protein>
    <recommendedName>
        <fullName evidence="4">DUF1513 domain-containing protein</fullName>
    </recommendedName>
</protein>
<evidence type="ECO:0008006" key="4">
    <source>
        <dbReference type="Google" id="ProtNLM"/>
    </source>
</evidence>
<dbReference type="Proteomes" id="UP000078503">
    <property type="component" value="Unassembled WGS sequence"/>
</dbReference>
<name>A0A178KNL4_9GAMM</name>
<accession>A0A178KNL4</accession>
<dbReference type="InterPro" id="IPR011044">
    <property type="entry name" value="Quino_amine_DH_bsu"/>
</dbReference>
<evidence type="ECO:0000313" key="2">
    <source>
        <dbReference type="EMBL" id="OAN18800.1"/>
    </source>
</evidence>
<dbReference type="Pfam" id="PF07433">
    <property type="entry name" value="DUF1513"/>
    <property type="match status" value="1"/>
</dbReference>
<comment type="caution">
    <text evidence="2">The sequence shown here is derived from an EMBL/GenBank/DDBJ whole genome shotgun (WGS) entry which is preliminary data.</text>
</comment>
<evidence type="ECO:0000256" key="1">
    <source>
        <dbReference type="SAM" id="SignalP"/>
    </source>
</evidence>
<dbReference type="EMBL" id="LVHF01000012">
    <property type="protein sequence ID" value="OAN18800.1"/>
    <property type="molecule type" value="Genomic_DNA"/>
</dbReference>
<dbReference type="InterPro" id="IPR008311">
    <property type="entry name" value="UCP028101"/>
</dbReference>
<dbReference type="PIRSF" id="PIRSF028101">
    <property type="entry name" value="UCP028101"/>
    <property type="match status" value="1"/>
</dbReference>